<dbReference type="Proteomes" id="UP001517367">
    <property type="component" value="Unassembled WGS sequence"/>
</dbReference>
<evidence type="ECO:0000313" key="2">
    <source>
        <dbReference type="EMBL" id="MFN0290227.1"/>
    </source>
</evidence>
<dbReference type="InterPro" id="IPR050834">
    <property type="entry name" value="Glycosyltransf_2"/>
</dbReference>
<dbReference type="Gene3D" id="3.90.550.10">
    <property type="entry name" value="Spore Coat Polysaccharide Biosynthesis Protein SpsA, Chain A"/>
    <property type="match status" value="1"/>
</dbReference>
<comment type="caution">
    <text evidence="2">The sequence shown here is derived from an EMBL/GenBank/DDBJ whole genome shotgun (WGS) entry which is preliminary data.</text>
</comment>
<gene>
    <name evidence="2" type="ORF">E5L68_002430</name>
</gene>
<dbReference type="InterPro" id="IPR001173">
    <property type="entry name" value="Glyco_trans_2-like"/>
</dbReference>
<sequence length="307" mass="35804">MKTNPTPLVSVVVITYYSAAYVLETLDSIYAQTYPHIELIISDDASQDQTTSLCQKWIDEHRSRFVNVRLVTTQKNTGTAGNCNRGIAQSTGEWIKIIAGDDCLEPNVIETYIAFINENPNVKCVYANVNIYDNIFQERYLLPQKQLNNLRINQADCSAKEQFELLLRSNPVWASTIMTRKDVLLQIGLFNEKYAIFEDRPMLLELTRNGHQIHYLDIVGAKYRRHTESVQTVKKSVFISRLKQNQEDFFRFEYLQYYSPSEQWAIKYRYQKNAFIKKAFNNKSNSLIRGMSHLLDLIPKIYLRSKQ</sequence>
<accession>A0ABW9JCZ0</accession>
<proteinExistence type="predicted"/>
<name>A0ABW9JCZ0_9SPHI</name>
<evidence type="ECO:0000259" key="1">
    <source>
        <dbReference type="Pfam" id="PF00535"/>
    </source>
</evidence>
<organism evidence="2 3">
    <name type="scientific">Pedobacter helvus</name>
    <dbReference type="NCBI Taxonomy" id="2563444"/>
    <lineage>
        <taxon>Bacteria</taxon>
        <taxon>Pseudomonadati</taxon>
        <taxon>Bacteroidota</taxon>
        <taxon>Sphingobacteriia</taxon>
        <taxon>Sphingobacteriales</taxon>
        <taxon>Sphingobacteriaceae</taxon>
        <taxon>Pedobacter</taxon>
    </lineage>
</organism>
<dbReference type="PANTHER" id="PTHR43685:SF2">
    <property type="entry name" value="GLYCOSYLTRANSFERASE 2-LIKE DOMAIN-CONTAINING PROTEIN"/>
    <property type="match status" value="1"/>
</dbReference>
<dbReference type="InterPro" id="IPR029044">
    <property type="entry name" value="Nucleotide-diphossugar_trans"/>
</dbReference>
<reference evidence="2 3" key="1">
    <citation type="submission" date="2024-12" db="EMBL/GenBank/DDBJ databases">
        <authorList>
            <person name="Hu S."/>
        </authorList>
    </citation>
    <scope>NUCLEOTIDE SEQUENCE [LARGE SCALE GENOMIC DNA]</scope>
    <source>
        <strain evidence="2 3">P-25</strain>
    </source>
</reference>
<dbReference type="EMBL" id="SRMP02000001">
    <property type="protein sequence ID" value="MFN0290227.1"/>
    <property type="molecule type" value="Genomic_DNA"/>
</dbReference>
<dbReference type="Pfam" id="PF00535">
    <property type="entry name" value="Glycos_transf_2"/>
    <property type="match status" value="1"/>
</dbReference>
<protein>
    <submittedName>
        <fullName evidence="2">Glycosyltransferase family 2 protein</fullName>
    </submittedName>
</protein>
<evidence type="ECO:0000313" key="3">
    <source>
        <dbReference type="Proteomes" id="UP001517367"/>
    </source>
</evidence>
<feature type="domain" description="Glycosyltransferase 2-like" evidence="1">
    <location>
        <begin position="10"/>
        <end position="142"/>
    </location>
</feature>
<dbReference type="PANTHER" id="PTHR43685">
    <property type="entry name" value="GLYCOSYLTRANSFERASE"/>
    <property type="match status" value="1"/>
</dbReference>
<keyword evidence="3" id="KW-1185">Reference proteome</keyword>
<dbReference type="SUPFAM" id="SSF53448">
    <property type="entry name" value="Nucleotide-diphospho-sugar transferases"/>
    <property type="match status" value="1"/>
</dbReference>
<dbReference type="RefSeq" id="WP_171046892.1">
    <property type="nucleotide sequence ID" value="NZ_SRMP02000001.1"/>
</dbReference>